<dbReference type="AlphaFoldDB" id="X1VIV2"/>
<proteinExistence type="predicted"/>
<evidence type="ECO:0000256" key="1">
    <source>
        <dbReference type="SAM" id="MobiDB-lite"/>
    </source>
</evidence>
<feature type="region of interest" description="Disordered" evidence="1">
    <location>
        <begin position="55"/>
        <end position="87"/>
    </location>
</feature>
<protein>
    <recommendedName>
        <fullName evidence="3">DNA polymerase III beta sliding clamp C-terminal domain-containing protein</fullName>
    </recommendedName>
</protein>
<gene>
    <name evidence="2" type="ORF">S12H4_48076</name>
</gene>
<evidence type="ECO:0008006" key="3">
    <source>
        <dbReference type="Google" id="ProtNLM"/>
    </source>
</evidence>
<sequence>PGRTALNYTYLLDYLSGKQGIVTLSKYDDTSPVVFQYRSSPRVLIMPLFVEWGDEKPTASEEAEPEPEPVAAAPTETPAKRKRKPKR</sequence>
<dbReference type="EMBL" id="BARW01030000">
    <property type="protein sequence ID" value="GAJ15116.1"/>
    <property type="molecule type" value="Genomic_DNA"/>
</dbReference>
<accession>X1VIV2</accession>
<name>X1VIV2_9ZZZZ</name>
<reference evidence="2" key="1">
    <citation type="journal article" date="2014" name="Front. Microbiol.">
        <title>High frequency of phylogenetically diverse reductive dehalogenase-homologous genes in deep subseafloor sedimentary metagenomes.</title>
        <authorList>
            <person name="Kawai M."/>
            <person name="Futagami T."/>
            <person name="Toyoda A."/>
            <person name="Takaki Y."/>
            <person name="Nishi S."/>
            <person name="Hori S."/>
            <person name="Arai W."/>
            <person name="Tsubouchi T."/>
            <person name="Morono Y."/>
            <person name="Uchiyama I."/>
            <person name="Ito T."/>
            <person name="Fujiyama A."/>
            <person name="Inagaki F."/>
            <person name="Takami H."/>
        </authorList>
    </citation>
    <scope>NUCLEOTIDE SEQUENCE</scope>
    <source>
        <strain evidence="2">Expedition CK06-06</strain>
    </source>
</reference>
<evidence type="ECO:0000313" key="2">
    <source>
        <dbReference type="EMBL" id="GAJ15116.1"/>
    </source>
</evidence>
<comment type="caution">
    <text evidence="2">The sequence shown here is derived from an EMBL/GenBank/DDBJ whole genome shotgun (WGS) entry which is preliminary data.</text>
</comment>
<organism evidence="2">
    <name type="scientific">marine sediment metagenome</name>
    <dbReference type="NCBI Taxonomy" id="412755"/>
    <lineage>
        <taxon>unclassified sequences</taxon>
        <taxon>metagenomes</taxon>
        <taxon>ecological metagenomes</taxon>
    </lineage>
</organism>
<feature type="non-terminal residue" evidence="2">
    <location>
        <position position="1"/>
    </location>
</feature>